<accession>A0A398BDB8</accession>
<sequence length="102" mass="11673">MNEDVKQVVFFSDESNDANEAPYYDAIIELKEDFPDTMQNMVILTPDKADPYYKVFGIDKGPAILILYNDQVSVKVYGQATKEQIIMRIAKELSNDSKRPPH</sequence>
<evidence type="ECO:0000313" key="1">
    <source>
        <dbReference type="EMBL" id="RID88135.1"/>
    </source>
</evidence>
<comment type="caution">
    <text evidence="1">The sequence shown here is derived from an EMBL/GenBank/DDBJ whole genome shotgun (WGS) entry which is preliminary data.</text>
</comment>
<gene>
    <name evidence="1" type="ORF">D1970_03135</name>
</gene>
<dbReference type="SUPFAM" id="SSF52833">
    <property type="entry name" value="Thioredoxin-like"/>
    <property type="match status" value="1"/>
</dbReference>
<protein>
    <submittedName>
        <fullName evidence="1">Small peptidoglycan-associated lipoprotein</fullName>
    </submittedName>
</protein>
<dbReference type="OrthoDB" id="2864505at2"/>
<dbReference type="EMBL" id="QWVT01000008">
    <property type="protein sequence ID" value="RID88135.1"/>
    <property type="molecule type" value="Genomic_DNA"/>
</dbReference>
<proteinExistence type="predicted"/>
<evidence type="ECO:0000313" key="2">
    <source>
        <dbReference type="Proteomes" id="UP000265816"/>
    </source>
</evidence>
<dbReference type="AlphaFoldDB" id="A0A398BDB8"/>
<reference evidence="1 2" key="1">
    <citation type="submission" date="2018-08" db="EMBL/GenBank/DDBJ databases">
        <title>Bacillus jemisoniae sp. nov., Bacillus chryseoplanitiae sp. nov., Bacillus resnikiae sp. nov., and Bacillus frankliniae sp. nov., isolated from Viking spacecraft and associated surfaces.</title>
        <authorList>
            <person name="Seuylemezian A."/>
            <person name="Vaishampayan P."/>
        </authorList>
    </citation>
    <scope>NUCLEOTIDE SEQUENCE [LARGE SCALE GENOMIC DNA]</scope>
    <source>
        <strain evidence="1 2">JJ-247</strain>
    </source>
</reference>
<keyword evidence="2" id="KW-1185">Reference proteome</keyword>
<organism evidence="1 2">
    <name type="scientific">Mesobacillus zeae</name>
    <dbReference type="NCBI Taxonomy" id="1917180"/>
    <lineage>
        <taxon>Bacteria</taxon>
        <taxon>Bacillati</taxon>
        <taxon>Bacillota</taxon>
        <taxon>Bacilli</taxon>
        <taxon>Bacillales</taxon>
        <taxon>Bacillaceae</taxon>
        <taxon>Mesobacillus</taxon>
    </lineage>
</organism>
<dbReference type="Proteomes" id="UP000265816">
    <property type="component" value="Unassembled WGS sequence"/>
</dbReference>
<dbReference type="InterPro" id="IPR036249">
    <property type="entry name" value="Thioredoxin-like_sf"/>
</dbReference>
<name>A0A398BDB8_9BACI</name>
<keyword evidence="1" id="KW-0449">Lipoprotein</keyword>